<sequence length="301" mass="32047">MPILDCLIIGGGPAGLTAALYLARFKRRVVVIDGGWSRAEWITLSHNIPGFPEGISGPTYHDRLRHQAQLYGCTPEKGYVHTLRWRDESGFLAEMEDRAILAQTVILATGVVENKPPVPHLADAVKCGLIRTCPICDGYESRDKRIAVLGNGPHAAAEALFLRTYSSKLTLLLVGDVALPYPTHEALIQNGIEILQIGSEAIEMQEHGVAAFCAADGQSHSFDVVYTAFGTTAQTDLAASLGARMDDAGRLFVSAHQETSVTGLYAAGDLVRGLNQISVANGEAAIAATAVHNALPRVPAA</sequence>
<dbReference type="PRINTS" id="PR00368">
    <property type="entry name" value="FADPNR"/>
</dbReference>
<geneLocation type="plasmid" evidence="5">
    <name>unnamed2</name>
</geneLocation>
<dbReference type="KEGG" id="spha:D3Y57_01145"/>
<dbReference type="Pfam" id="PF07992">
    <property type="entry name" value="Pyr_redox_2"/>
    <property type="match status" value="1"/>
</dbReference>
<organism evidence="5 6">
    <name type="scientific">Sphingomonas paeninsulae</name>
    <dbReference type="NCBI Taxonomy" id="2319844"/>
    <lineage>
        <taxon>Bacteria</taxon>
        <taxon>Pseudomonadati</taxon>
        <taxon>Pseudomonadota</taxon>
        <taxon>Alphaproteobacteria</taxon>
        <taxon>Sphingomonadales</taxon>
        <taxon>Sphingomonadaceae</taxon>
        <taxon>Sphingomonas</taxon>
    </lineage>
</organism>
<reference evidence="5 6" key="1">
    <citation type="submission" date="2018-09" db="EMBL/GenBank/DDBJ databases">
        <title>Sphingomonas peninsula sp. nov., isolated from fildes peninsula, Antarctic soil.</title>
        <authorList>
            <person name="Yingchao G."/>
        </authorList>
    </citation>
    <scope>NUCLEOTIDE SEQUENCE [LARGE SCALE GENOMIC DNA]</scope>
    <source>
        <strain evidence="5 6">YZ-8</strain>
        <plasmid evidence="5 6">unnamed2</plasmid>
    </source>
</reference>
<keyword evidence="6" id="KW-1185">Reference proteome</keyword>
<dbReference type="SUPFAM" id="SSF51905">
    <property type="entry name" value="FAD/NAD(P)-binding domain"/>
    <property type="match status" value="1"/>
</dbReference>
<evidence type="ECO:0000313" key="6">
    <source>
        <dbReference type="Proteomes" id="UP000276254"/>
    </source>
</evidence>
<dbReference type="Proteomes" id="UP000276254">
    <property type="component" value="Plasmid unnamed2"/>
</dbReference>
<evidence type="ECO:0000256" key="3">
    <source>
        <dbReference type="ARBA" id="ARBA00023002"/>
    </source>
</evidence>
<dbReference type="EMBL" id="CP032827">
    <property type="protein sequence ID" value="AYJ84717.1"/>
    <property type="molecule type" value="Genomic_DNA"/>
</dbReference>
<keyword evidence="3" id="KW-0560">Oxidoreductase</keyword>
<evidence type="ECO:0000259" key="4">
    <source>
        <dbReference type="Pfam" id="PF07992"/>
    </source>
</evidence>
<evidence type="ECO:0000313" key="5">
    <source>
        <dbReference type="EMBL" id="AYJ84717.1"/>
    </source>
</evidence>
<dbReference type="AlphaFoldDB" id="A0A494T5V7"/>
<keyword evidence="5" id="KW-0614">Plasmid</keyword>
<name>A0A494T5V7_SPHPE</name>
<dbReference type="InterPro" id="IPR036188">
    <property type="entry name" value="FAD/NAD-bd_sf"/>
</dbReference>
<dbReference type="OrthoDB" id="9786503at2"/>
<dbReference type="InterPro" id="IPR050097">
    <property type="entry name" value="Ferredoxin-NADP_redctase_2"/>
</dbReference>
<keyword evidence="2" id="KW-0285">Flavoprotein</keyword>
<dbReference type="GO" id="GO:0016491">
    <property type="term" value="F:oxidoreductase activity"/>
    <property type="evidence" value="ECO:0007669"/>
    <property type="project" value="UniProtKB-KW"/>
</dbReference>
<evidence type="ECO:0000256" key="1">
    <source>
        <dbReference type="ARBA" id="ARBA00018719"/>
    </source>
</evidence>
<gene>
    <name evidence="5" type="ORF">D3Y57_01145</name>
</gene>
<accession>A0A494T5V7</accession>
<dbReference type="PRINTS" id="PR00469">
    <property type="entry name" value="PNDRDTASEII"/>
</dbReference>
<dbReference type="Gene3D" id="3.50.50.60">
    <property type="entry name" value="FAD/NAD(P)-binding domain"/>
    <property type="match status" value="2"/>
</dbReference>
<proteinExistence type="predicted"/>
<dbReference type="RefSeq" id="WP_121150562.1">
    <property type="nucleotide sequence ID" value="NZ_CP032827.1"/>
</dbReference>
<dbReference type="InterPro" id="IPR023753">
    <property type="entry name" value="FAD/NAD-binding_dom"/>
</dbReference>
<dbReference type="PANTHER" id="PTHR48105">
    <property type="entry name" value="THIOREDOXIN REDUCTASE 1-RELATED-RELATED"/>
    <property type="match status" value="1"/>
</dbReference>
<protein>
    <recommendedName>
        <fullName evidence="1">Thioredoxin reductase</fullName>
    </recommendedName>
</protein>
<feature type="domain" description="FAD/NAD(P)-binding" evidence="4">
    <location>
        <begin position="5"/>
        <end position="284"/>
    </location>
</feature>
<evidence type="ECO:0000256" key="2">
    <source>
        <dbReference type="ARBA" id="ARBA00022630"/>
    </source>
</evidence>